<keyword evidence="6" id="KW-1185">Reference proteome</keyword>
<dbReference type="OrthoDB" id="1091850at2"/>
<organism evidence="5 6">
    <name type="scientific">Marinifilum flexuosum</name>
    <dbReference type="NCBI Taxonomy" id="1117708"/>
    <lineage>
        <taxon>Bacteria</taxon>
        <taxon>Pseudomonadati</taxon>
        <taxon>Bacteroidota</taxon>
        <taxon>Bacteroidia</taxon>
        <taxon>Marinilabiliales</taxon>
        <taxon>Marinifilaceae</taxon>
    </lineage>
</organism>
<feature type="domain" description="HYR" evidence="4">
    <location>
        <begin position="4082"/>
        <end position="4185"/>
    </location>
</feature>
<keyword evidence="2" id="KW-0677">Repeat</keyword>
<evidence type="ECO:0000259" key="4">
    <source>
        <dbReference type="PROSITE" id="PS50825"/>
    </source>
</evidence>
<dbReference type="InterPro" id="IPR003644">
    <property type="entry name" value="Calx_beta"/>
</dbReference>
<feature type="domain" description="HYR" evidence="4">
    <location>
        <begin position="1724"/>
        <end position="1812"/>
    </location>
</feature>
<dbReference type="InterPro" id="IPR038081">
    <property type="entry name" value="CalX-like_sf"/>
</dbReference>
<evidence type="ECO:0000256" key="1">
    <source>
        <dbReference type="ARBA" id="ARBA00022729"/>
    </source>
</evidence>
<dbReference type="SUPFAM" id="SSF141072">
    <property type="entry name" value="CalX-like"/>
    <property type="match status" value="11"/>
</dbReference>
<dbReference type="SMART" id="SM00237">
    <property type="entry name" value="Calx_beta"/>
    <property type="match status" value="11"/>
</dbReference>
<dbReference type="RefSeq" id="WP_120240536.1">
    <property type="nucleotide sequence ID" value="NZ_RAPQ01000010.1"/>
</dbReference>
<keyword evidence="3" id="KW-0106">Calcium</keyword>
<dbReference type="InterPro" id="IPR013783">
    <property type="entry name" value="Ig-like_fold"/>
</dbReference>
<feature type="domain" description="HYR" evidence="4">
    <location>
        <begin position="2966"/>
        <end position="3069"/>
    </location>
</feature>
<dbReference type="GO" id="GO:0016020">
    <property type="term" value="C:membrane"/>
    <property type="evidence" value="ECO:0007669"/>
    <property type="project" value="InterPro"/>
</dbReference>
<dbReference type="SMART" id="SM00089">
    <property type="entry name" value="PKD"/>
    <property type="match status" value="5"/>
</dbReference>
<feature type="domain" description="HYR" evidence="4">
    <location>
        <begin position="569"/>
        <end position="651"/>
    </location>
</feature>
<feature type="domain" description="HYR" evidence="4">
    <location>
        <begin position="820"/>
        <end position="902"/>
    </location>
</feature>
<dbReference type="PROSITE" id="PS50825">
    <property type="entry name" value="HYR"/>
    <property type="match status" value="18"/>
</dbReference>
<dbReference type="Proteomes" id="UP000284531">
    <property type="component" value="Unassembled WGS sequence"/>
</dbReference>
<evidence type="ECO:0000256" key="2">
    <source>
        <dbReference type="ARBA" id="ARBA00022737"/>
    </source>
</evidence>
<feature type="domain" description="HYR" evidence="4">
    <location>
        <begin position="2878"/>
        <end position="2965"/>
    </location>
</feature>
<dbReference type="PANTHER" id="PTHR24273:SF32">
    <property type="entry name" value="HYALIN"/>
    <property type="match status" value="1"/>
</dbReference>
<evidence type="ECO:0000256" key="3">
    <source>
        <dbReference type="ARBA" id="ARBA00022837"/>
    </source>
</evidence>
<reference evidence="5 6" key="1">
    <citation type="submission" date="2018-09" db="EMBL/GenBank/DDBJ databases">
        <title>Genomic Encyclopedia of Archaeal and Bacterial Type Strains, Phase II (KMG-II): from individual species to whole genera.</title>
        <authorList>
            <person name="Goeker M."/>
        </authorList>
    </citation>
    <scope>NUCLEOTIDE SEQUENCE [LARGE SCALE GENOMIC DNA]</scope>
    <source>
        <strain evidence="5 6">DSM 21950</strain>
    </source>
</reference>
<dbReference type="Gene3D" id="2.60.40.2030">
    <property type="match status" value="11"/>
</dbReference>
<feature type="domain" description="HYR" evidence="4">
    <location>
        <begin position="2517"/>
        <end position="2600"/>
    </location>
</feature>
<dbReference type="Pfam" id="PF02494">
    <property type="entry name" value="HYR"/>
    <property type="match status" value="13"/>
</dbReference>
<evidence type="ECO:0000313" key="6">
    <source>
        <dbReference type="Proteomes" id="UP000284531"/>
    </source>
</evidence>
<proteinExistence type="predicted"/>
<name>A0A419WWM4_9BACT</name>
<dbReference type="InterPro" id="IPR003410">
    <property type="entry name" value="HYR_dom"/>
</dbReference>
<dbReference type="Gene3D" id="2.60.40.10">
    <property type="entry name" value="Immunoglobulins"/>
    <property type="match status" value="3"/>
</dbReference>
<sequence>MATNLPLNLSQNSFFYRKIKLVFIILLFGIGFSNNLYSQDAFIENKGPSNICSGESTSLHVIIGASVGPYTIVYKEGVNSIEITDYNSDGDPESPSYGGDAISINPNTTTVYALESVRDRFGTYLPVDATTQTITVHPLPTNLNLTNPLSSVCSGVDFTITATASGQEYIEIWDSPKTNKIANLPYVDNINANTQYTLVAVSDQGCAINQQIEILIDNENPIANCKDIDIYLDETGSANIVPADVDNLSSDNCGITSRTLSKSSFTCANLGENNVTLTVFDAQGNSSSCVAVVTVFDNINPNINGTVVSSTVATSSSDCKYTISDNSYNPTVLTDNCEVTLLTYSVNGGAAIGTDNTTSLNGVALDKGINNIVWTAKDASNNSAQWSYTITVNDETDPVFTNCPADQDLEMSNASCDASLPNYKSLLSVVATDNCSLDGDINYSQSPVAGTLISGGHGAIQNVTITAEDESGNQATCSFDVTLVDLQDPVINNLPENISVINDVDVCGAIVTWVEPTSNDNCTGHSISRIAGLASGSTFPVGETTITYTATDAAGRTKEESFIVTVTDNQNPTIVDLPSNITQSNDLDECGAVITWIAPTSNDNCVGHSISQTGGLASGSLFPIGESTVTYTATDAVGLTKEESFTVTVTDNQNPSIVDLPSNIEVNNDSGVCGATVTWNAPTSNDNCSGHSISQTAGLTSGSQFPIGLSTVSYTATDASGNSVVESFTINVVDHEKPIISNCPSGITRTSDAGVCSANVSWTEPTATDNCTLASNLVWTKSHNPGEEFSVGETTVTYTATDEKGNVSEICSFTVTVTDNQKPIIYNCPEDISLNTDDGSCTAVANWIEPSGNDNCSGILTWNKSHTPGLSFPTGNTTVTYTLTDESGNTSAICSFVVSVSDNEAPVAACKSATIYLNESGIATLLPSDVNNNSSDNCTADENLILTLSKTSFSCAEIGVNEVTLTVKDAQGNVNTCTANVTVSDNAAPIITATSGTVSKSVNTNSNDCFYTVNGAEFDPIVSDNCGGEILSYVVSGATDLSGDGSLASQQLNKGANLISWTSKDASNNVTSSPLTFTITVVDNQAPIISATTNKNRGTDTDCGYTAKNGEFDVTITDNCAVSSQTYSINGGLEVNALSLDGVVFPTGTNRVVWKASDGTNNSTRTFQVTVVDDDAPVIVQIADIVQNVDPGKCDAVVTWTEPTYSDNCSGVSMSRIQGLSSGSTFDPGTYKIIYRAIDAVGLVTDMSFNITVEDQTPPVVSCPESSEASPFVRIADNGVCFYTVQGLEFNPTVTDECNQLVTNSFDGTSTLEGKQIPSGVHEIVWTATDGVNSSTCSVFVTVQDNQDPTFTQPTGNPVGTYTYNFDTDPGQCYYTISGTDFDLGSVSDNCNTQTPTYVITKNGVEEFIGSNTLANLKLPKDNDHPYVVVWTISDVHGNTVVSTPFNISISDNQAPSFVCYGNEIREVPNNACEYIVVGTEFDPTELVDNCDNANELTVEYTLNSISGGTATSLAGVTLSKGVHDVVWTVTDKSGNSEICNFEVTVSDVTAPVITTVENQSKDAPVDKCSYLTVGAEFDPTASDNCTSLTLVNNQNNTSTLAGFEFPVGVTIVVWKATDAAGNISTMQYQVAVNDVAKPSYNLPTSVLKSASTSNCYYSVVGDEFDPKEIVDNCTPDNFSITNDWNGYKTLAYEQFPVGVTNVEWTVTDYFGNEEKKTIQITVVDDTDPVINCPTDTYLRVVDQGQTYYTIGNGEFKPVVSDNCNYTYTNNLTGTSSVTGEHLNPGNHTIVWTAEDASGNSTTCNVNIEIVDDLYPAITCVGDQSVSNTTGDCSYTTSGTEFDASSTTTGATLKNNYNNLSSLAGTVFPQGTTLVTWTASRTIDGEEYSNSCSFYITVRDDEDPVITAPANITVNTNSGCYAASVDLGLPTISDNCGIDWTDNNASSSYYIGEHTITWRVRDIHGNISTANQTVTVLDDDAPYIDCPSPANLCRQVDEGQTFYTVNGHEFGPYYNSDCSGIKSVINDFNGTSSLSGEQIPAGITPIIWTVTDNADNVSTCTVTITVNNDDPPSVTCRGDERVNTDLGVCTYTVSGTGLDVASTATLTHNIQTTDSEATPYAPNANTLNGAIFPKGVTDIIWTATNGADVNNCCAFTITVVDNQAPSITWQADVTATVDVGSCTATGVDLGTPTGTDNCDEPLDIVYSRTPSENNFAAGVTNVYWTARDSRGFVVHHTQKVTVVDDISPVIDCPTETYYREFNNSQVTYYTAVGNEFRPSVTDNCDITSYTNDKNAAGNLNGVQFTIGDHEIIWTATDISGNTDNCTVNLTIVDSFDPILDCPANLYESTAGDACSYTHTGSSIDAQFANLSIIAGRTLVHNIQTTDSGTLPYAPSNTSLNGAVFPKGTSTVTWTARQTIGGTEYTNTCTHQVIISDNVAPVLDPTPANVTVNIDPGTCISTMVLPNPNATDNCTATVDLVINNDAPTPFLIGETKVRWTITDEAGNTTIHNQTVTVVDNEGPVITNCPSTITEQASGENCQAIANWPALLAADDCSGVKSFTSTHSPGSLFDVGTTTVTYTAVDNNNNESTCSFNVVITDVNPTISCIENQTRNTNSGSCSYRVLGNEFDPTAFSDNCTIASVVWSFTDAETGAERTGANSLSGVEIPRGFGAGSTGETLITWTATDANGNETSCSFLLTIEDHEAPVISVPGNQTRSTDFRKNYYTVQGNEFDDVTSNDNCGIVTKLVNEFDVSTLAGTQLQMGENTITWYAEDDKGNRSEAKFYAYVVDIEMPYLNTDPADTVAQTSGTCSAVVNYTAPTFLDNVTDEGDIVQTVSPAYAVPGGTFEVGITEVTYMAVDEKGNQFVYTFNITVEDKEAPTIVCPSGSPFNRNTTPGESYYLAQNDEFNPTFSDNCTATISNNYNNSNTLANATFPVGTTNVVWTATDKAGNFSTCTIQVIVSDNEAPVIASCPDATIAKNADIGACSFEVPGAEDDPYGFSDNHGLKKLTYQIGSNPEVGTDLTTTLAGVHIPVGTISEPTTTVVWRLYDISDNVGATCTTVFTISDVEAPTVTTVANQTRNTDAGQSYYTALAGDNWNPVVTDNCDVEKITYNIGGTGEVGTDLTTSIEGVQFAIGTHEVVWTATDIHGNTNTGRYLVNVLDEEDPTAICNTITVQLDADGNYTLDTDDINALASGSSDPSGIASIEVTPNSFSCNDVGSNTVLVTVTDMHGNISTCNTAVVILQDATPPNVVCNNITIQLDVLGQASILASQLDGGSTDACGIQSVSAAKTAFDCSDVGTNTVTLTVTDINGNSSTCDAIVTVQDNINPNAVCNPITVYLDGTGNYALSATDIDNLSLGSSDNCILTKTVTPNTFNCTNTGTNTVTLRVTDPQGNYDECTTTITVVDNVDPLAICKDLTVQLDADGNASITPSQINNGSTDNCTVIGASNLSLDVTSFDCSNIGFNTVSLTVTDEYGNSSTCTSIVTVEDKLAPNVLCQDITIQLEASGNATITPSQIDNGSSDNCTSIMASHLSLDKSSFTCADVGVQTVTLTVIDDQSNSATCTANVTVQDNTDPVAICQNITVQLDASGNVSITANDVDNGSNDACGISSTSIDVSSFDCSSVGNNTVVLTVTDNNGNTSTCNSIVTVEDPIDPVASCTPITVYLDNAGNYSLTSTDIDNISLGSTDNCTLTKTVTPNSFDCTNLGANTVTLRVEGPNGKIDECTTTVTVVDNIDPIAKCQDITVQLDASGNASITAAQINNESTDNCTSSLALSLDETSFDCSNLGANTVTLTVTDDSGNSSTCTATVTVEDNIDPTAVCQDITIQLDTDGNASITPAQINNGSTDNCTAPASLGLSLSKTSFACSDLGTQTVTLTVTDAQGNSSTCDATVTVQDIIDPIAMCKDLTVSLNRQGNVAVSASQIDNGSSDNCSFSIEISKLELSGYVPFVTFTCADPSSQTVYLKVTDATGNSTTCSSNLTILDDQGPTLDDLTDREVTTDNNLCAYTHNDDLWNPTDNCGTVTSMTYVLTGATTGTGSTLNGVVFNKGTTTVTWTASDDHGNNDRVTAFDVVVSDDQNPEFTSCPSNMSKLAGSGISFVTVSDIPASTFDDNCAVTQFTWLLTGATTGSGTDNSPVSGTTNPVNGGDYNIGTTTVTYTAFDDAGNSEQCAFTITVNASGGSILASKTNITTTEDFDYEEFTVTLKSAPTGTVVIDVASDDTGEGTPDKSQLTFDASNWNQPQTIKVTGVNDDVDDDDINYNINLSINKAGTDDYSGYEQAESTFVNAVNQDNDTAGVTVTVNDNSTNEDGSIAEFEVVLDTEPTQSVTISLSSNDTTEGSISGSNVLTFTPSDWDTPQTVTIEGADDFIDDGDVSYNIVTSNSNSTDPKYFNLLVDNVALINVDDDTADIIVTPLTLTTNETTPSSKTFTVVLATKPATDDINYIVVVNLVSSDETEGTIDRSVLTFDHLDWDIPQTVTVNSVEDDLVDGDIAYTINLSLDRTSTSDPIYKDIAKVDDPESVNVINYDNDSASLSINDVTAFETNSGTTEFVFTVTHSGAEVVGAYQVSYYTQNGTAKSPSDYTAIGGLLTFDGDQLNETQTLTLQVNGDLALEPDEQFELVLGNVNHSGRNISIDPAGKVGTGTIQNDDTSELSISDPAIIEGDSGDKQLVFNVILSNPVELGVTVDYDTADGTANANDGDYTSQSGTLTFVGTAGEIRTINITINGDEIVELDETLSINLSNPKVNGNTDPSISISATEGVGTGTIINDDAAVLSIAGFTVDESIGTANYTITMDKAVQDEFTIDFATSDNSAENGSDYTAVSNSGMTFGAGNSLVQTVSVDILDGNIVEPTEILKGTINNKVDAKNQAVTFSGGGSSAQADGTILDNDAATLAINDMSVAESAGTATFTVTLTGTVQNNFTVNYSSADDTAESPSDFTAVGSTQLTFGGSNSNIQTFTVDIIENSIAEATETYHINLTGLNKNGQSGVSISDDQGEGTITDNDIVNLVLHGFTVTETDGSQTQNFQVSRDIASQSPIGLLFTTSENTAKGGSDYTAQSNADVILIAGSTANTNIPVTVLGDIIAEPTEDFSGTISLNTLNGQQVTITTATATSIINDNDEMQVSLEDKTVTETNGTQTVNYIVSTNIVAENDVVLEFNTSDGIAKTTTDYTAQAGTVVTIPAGSNSVNIPIDILGDLILEPQEKFSGAISITNNNSQQVSLAKPNAEYTINDNDAASIAIADVSVDEDVVGGLATFTVVLTGNVQDEFTVDYATSDNASALAGSDYTLSTGTLTFPAGSVSGTSKSFTVAINNDNLIEPTETYTVTLSNISGGLVTISDAIATGTIVDNDSGSISIDDVTVAEDIASGEAVFTVSLTGTIQDELTVDFTTNDGTAHAPSDYTAVSNTLTFAAGSSNATQSITIPIINNSVAESTENYYIDLSNIVSTGNVSFADNQGEGTITDDDEVTAINLSGFTKSETNSNVDYNFVASMNITAQYPVIISFTTSEGTAKEGSDFTAQSAVEYTILPGDLSVNIPVQVIGDLVNEPQESFTGKITIVEKNGQQITLGTDTSTGIINDDDNAIISVTGFTVDESSGTADFTIESNLAIQNAISVDFETVNGNALAGSDYTAVSTTTLNFGAANAQSQTVTVSIDNDDVVEPSENLIGRLSNLVANSQDVTLVGGGATAEAYGTITDNDVATLSIDDVEINESAGTATFTVSQTGTVQNIYTVDYASANSTAIEPSDYTAIPTSTLTFGGSNSSSQSITVNIIENNIAEPTEEYQINLSNLLVNGQLGISIAKPQGIGTITDNDAYTISLAGFTVSETDANSDHNFVATMSGEA</sequence>
<dbReference type="PANTHER" id="PTHR24273">
    <property type="entry name" value="FI04643P-RELATED"/>
    <property type="match status" value="1"/>
</dbReference>
<feature type="domain" description="HYR" evidence="4">
    <location>
        <begin position="1547"/>
        <end position="1635"/>
    </location>
</feature>
<keyword evidence="1" id="KW-0732">Signal</keyword>
<dbReference type="InterPro" id="IPR022409">
    <property type="entry name" value="PKD/Chitinase_dom"/>
</dbReference>
<feature type="domain" description="HYR" evidence="4">
    <location>
        <begin position="484"/>
        <end position="568"/>
    </location>
</feature>
<feature type="domain" description="HYR" evidence="4">
    <location>
        <begin position="216"/>
        <end position="297"/>
    </location>
</feature>
<feature type="domain" description="HYR" evidence="4">
    <location>
        <begin position="652"/>
        <end position="732"/>
    </location>
</feature>
<gene>
    <name evidence="5" type="ORF">BXY64_2749</name>
</gene>
<protein>
    <submittedName>
        <fullName evidence="5">Calx-beta domain-containing protein</fullName>
    </submittedName>
</protein>
<dbReference type="GO" id="GO:0007154">
    <property type="term" value="P:cell communication"/>
    <property type="evidence" value="ECO:0007669"/>
    <property type="project" value="InterPro"/>
</dbReference>
<feature type="domain" description="HYR" evidence="4">
    <location>
        <begin position="2610"/>
        <end position="2703"/>
    </location>
</feature>
<feature type="domain" description="HYR" evidence="4">
    <location>
        <begin position="2243"/>
        <end position="2333"/>
    </location>
</feature>
<feature type="domain" description="HYR" evidence="4">
    <location>
        <begin position="1172"/>
        <end position="1255"/>
    </location>
</feature>
<comment type="caution">
    <text evidence="5">The sequence shown here is derived from an EMBL/GenBank/DDBJ whole genome shotgun (WGS) entry which is preliminary data.</text>
</comment>
<evidence type="ECO:0000313" key="5">
    <source>
        <dbReference type="EMBL" id="RKD99768.1"/>
    </source>
</evidence>
<feature type="domain" description="HYR" evidence="4">
    <location>
        <begin position="3738"/>
        <end position="3820"/>
    </location>
</feature>
<dbReference type="EMBL" id="RAPQ01000010">
    <property type="protein sequence ID" value="RKD99768.1"/>
    <property type="molecule type" value="Genomic_DNA"/>
</dbReference>
<feature type="domain" description="HYR" evidence="4">
    <location>
        <begin position="2790"/>
        <end position="2877"/>
    </location>
</feature>
<dbReference type="Pfam" id="PF03160">
    <property type="entry name" value="Calx-beta"/>
    <property type="match status" value="9"/>
</dbReference>
<feature type="domain" description="HYR" evidence="4">
    <location>
        <begin position="1977"/>
        <end position="2068"/>
    </location>
</feature>
<accession>A0A419WWM4</accession>
<feature type="non-terminal residue" evidence="5">
    <location>
        <position position="5855"/>
    </location>
</feature>
<feature type="domain" description="HYR" evidence="4">
    <location>
        <begin position="733"/>
        <end position="819"/>
    </location>
</feature>